<proteinExistence type="predicted"/>
<keyword evidence="1" id="KW-0175">Coiled coil</keyword>
<dbReference type="Proteomes" id="UP000179807">
    <property type="component" value="Unassembled WGS sequence"/>
</dbReference>
<dbReference type="AlphaFoldDB" id="A0A1J4JKQ7"/>
<dbReference type="OrthoDB" id="10679003at2759"/>
<sequence>MTITKFHQILNLSFFVFIGLVFCDANPYRASFTWKHFDIMTDRFYVQIPEFNSWQSECDSINFTNFTDTATISPKCNIYINLTVELQNNVTLSELNFGCFTTNNETIPSTSECTLVSNNDSQLQIKINQTINYTLPEPDSKTFSCSIVISNNEDYEIGVLLPELSLFRYETVTNNAIIQQEALQNHTKAMHFTITLSPDMGRIELETTRIRNAHRFPNRLSPNRLLMNSQTEIALLPIIASESRIIGFNLFDDAELTAWKIKEYPDLKEMSLMITLEPKKTLSISYILIETSSSDYYDALEIWQQTFADIYWVHNSGSGAIAMPTSGNIYCMTDFDQKFMWGNKTYTGFPQVQFYYPTQITFITIPISPSNLPGCANSSEDLTQQKLCNYVLYNGIKTQSDRYIYEYDAVTKYFTYEIVWSSNFSQDVEDYRKSFNSSSFVGFGHEFRPNIYANYRLYENSPYYLVQDFSKFLPSLSSIYSFMKFNENISPNGNIYIGSVFHPQFVASTAAYGIPITSIYQVTALRSFYLNQSTYDDIFNARMLLGSRPVTLLEISQPSSIIEFVEDYLSLALGAGTYPSFYYPLWGLLQTSCILVQGLIDRFTEYSEITTVLLDQTIFYPNNRQLLIFRFNESLQNPPNDGNSSYYEASTFCKHEDTNENGLIDCYTSIMLFGNLSIVNETSVYRILTVSFTSEEIPNCIFAARGVNCSVVNQTVTISINEPVNTKIFQTARTAVIHFKYRVEQTVADFIRENLAAIIGSLFGVLFLFVCMGFGIWFMFCRRRSNDVDLARIMNTERDRRKEKQKRLREIEKQESEVEILP</sequence>
<feature type="coiled-coil region" evidence="1">
    <location>
        <begin position="794"/>
        <end position="821"/>
    </location>
</feature>
<feature type="chain" id="PRO_5012475728" evidence="3">
    <location>
        <begin position="24"/>
        <end position="822"/>
    </location>
</feature>
<dbReference type="EMBL" id="MLAK01001015">
    <property type="protein sequence ID" value="OHS99225.1"/>
    <property type="molecule type" value="Genomic_DNA"/>
</dbReference>
<accession>A0A1J4JKQ7</accession>
<keyword evidence="2" id="KW-1133">Transmembrane helix</keyword>
<comment type="caution">
    <text evidence="4">The sequence shown here is derived from an EMBL/GenBank/DDBJ whole genome shotgun (WGS) entry which is preliminary data.</text>
</comment>
<evidence type="ECO:0000313" key="5">
    <source>
        <dbReference type="Proteomes" id="UP000179807"/>
    </source>
</evidence>
<feature type="signal peptide" evidence="3">
    <location>
        <begin position="1"/>
        <end position="23"/>
    </location>
</feature>
<dbReference type="RefSeq" id="XP_068352362.1">
    <property type="nucleotide sequence ID" value="XM_068494301.1"/>
</dbReference>
<protein>
    <submittedName>
        <fullName evidence="4">Uncharacterized protein</fullName>
    </submittedName>
</protein>
<evidence type="ECO:0000256" key="1">
    <source>
        <dbReference type="SAM" id="Coils"/>
    </source>
</evidence>
<keyword evidence="3" id="KW-0732">Signal</keyword>
<keyword evidence="5" id="KW-1185">Reference proteome</keyword>
<reference evidence="4" key="1">
    <citation type="submission" date="2016-10" db="EMBL/GenBank/DDBJ databases">
        <authorList>
            <person name="Benchimol M."/>
            <person name="Almeida L.G."/>
            <person name="Vasconcelos A.T."/>
            <person name="Perreira-Neves A."/>
            <person name="Rosa I.A."/>
            <person name="Tasca T."/>
            <person name="Bogo M.R."/>
            <person name="de Souza W."/>
        </authorList>
    </citation>
    <scope>NUCLEOTIDE SEQUENCE [LARGE SCALE GENOMIC DNA]</scope>
    <source>
        <strain evidence="4">K</strain>
    </source>
</reference>
<dbReference type="VEuPathDB" id="TrichDB:TRFO_08469"/>
<keyword evidence="2" id="KW-0812">Transmembrane</keyword>
<evidence type="ECO:0000313" key="4">
    <source>
        <dbReference type="EMBL" id="OHS99225.1"/>
    </source>
</evidence>
<keyword evidence="2" id="KW-0472">Membrane</keyword>
<feature type="transmembrane region" description="Helical" evidence="2">
    <location>
        <begin position="755"/>
        <end position="780"/>
    </location>
</feature>
<name>A0A1J4JKQ7_9EUKA</name>
<gene>
    <name evidence="4" type="ORF">TRFO_08469</name>
</gene>
<dbReference type="GeneID" id="94829005"/>
<organism evidence="4 5">
    <name type="scientific">Tritrichomonas foetus</name>
    <dbReference type="NCBI Taxonomy" id="1144522"/>
    <lineage>
        <taxon>Eukaryota</taxon>
        <taxon>Metamonada</taxon>
        <taxon>Parabasalia</taxon>
        <taxon>Tritrichomonadida</taxon>
        <taxon>Tritrichomonadidae</taxon>
        <taxon>Tritrichomonas</taxon>
    </lineage>
</organism>
<evidence type="ECO:0000256" key="3">
    <source>
        <dbReference type="SAM" id="SignalP"/>
    </source>
</evidence>
<evidence type="ECO:0000256" key="2">
    <source>
        <dbReference type="SAM" id="Phobius"/>
    </source>
</evidence>